<evidence type="ECO:0000256" key="3">
    <source>
        <dbReference type="ARBA" id="ARBA00022679"/>
    </source>
</evidence>
<feature type="transmembrane region" description="Helical" evidence="7">
    <location>
        <begin position="50"/>
        <end position="71"/>
    </location>
</feature>
<reference evidence="8 9" key="1">
    <citation type="submission" date="2020-03" db="EMBL/GenBank/DDBJ databases">
        <title>Genomic Encyclopedia of Type Strains, Phase IV (KMG-IV): sequencing the most valuable type-strain genomes for metagenomic binning, comparative biology and taxonomic classification.</title>
        <authorList>
            <person name="Goeker M."/>
        </authorList>
    </citation>
    <scope>NUCLEOTIDE SEQUENCE [LARGE SCALE GENOMIC DNA]</scope>
    <source>
        <strain evidence="8 9">DSM 5718</strain>
    </source>
</reference>
<sequence>MAVASIGMLFFSFLSVNCYLWAKELPMYLLFIRWDVDPAIVEVFGREIRWYGLMFAIAFLLGSNILAKIFKIEGKPEKDLDKLTVYVIIATIVGARLGHCLFYQPDYYLANPMEILKIWEGGLASHGAAIGILTALYLYSRSRPSQPFLWVTDRVVIPVALGGAFVRLGNLMNSEIVGKPTDLPWGFIFVRNGEDFARHPTQIYESLFYFFTFYVLWRLYQKYQTKLPHGALLGLFLVMVFGFRFLVEFVKDNQVPFEDQLPLNMGQILSVPAVLAGLWLMARAWKKEASKQA</sequence>
<dbReference type="UniPathway" id="UPA00664"/>
<comment type="similarity">
    <text evidence="1 7">Belongs to the Lgt family.</text>
</comment>
<keyword evidence="6 7" id="KW-0472">Membrane</keyword>
<dbReference type="GO" id="GO:0042158">
    <property type="term" value="P:lipoprotein biosynthetic process"/>
    <property type="evidence" value="ECO:0007669"/>
    <property type="project" value="UniProtKB-UniRule"/>
</dbReference>
<dbReference type="EMBL" id="JAASRN010000002">
    <property type="protein sequence ID" value="NIK73850.1"/>
    <property type="molecule type" value="Genomic_DNA"/>
</dbReference>
<keyword evidence="9" id="KW-1185">Reference proteome</keyword>
<dbReference type="RefSeq" id="WP_317165658.1">
    <property type="nucleotide sequence ID" value="NZ_JAASRN010000002.1"/>
</dbReference>
<keyword evidence="5 7" id="KW-1133">Transmembrane helix</keyword>
<dbReference type="NCBIfam" id="TIGR00544">
    <property type="entry name" value="lgt"/>
    <property type="match status" value="1"/>
</dbReference>
<feature type="transmembrane region" description="Helical" evidence="7">
    <location>
        <begin position="227"/>
        <end position="247"/>
    </location>
</feature>
<comment type="function">
    <text evidence="7">Catalyzes the transfer of the diacylglyceryl group from phosphatidylglycerol to the sulfhydryl group of the N-terminal cysteine of a prolipoprotein, the first step in the formation of mature lipoproteins.</text>
</comment>
<dbReference type="Proteomes" id="UP000537126">
    <property type="component" value="Unassembled WGS sequence"/>
</dbReference>
<feature type="transmembrane region" description="Helical" evidence="7">
    <location>
        <begin position="267"/>
        <end position="285"/>
    </location>
</feature>
<organism evidence="8 9">
    <name type="scientific">Thermonema lapsum</name>
    <dbReference type="NCBI Taxonomy" id="28195"/>
    <lineage>
        <taxon>Bacteria</taxon>
        <taxon>Pseudomonadati</taxon>
        <taxon>Bacteroidota</taxon>
        <taxon>Cytophagia</taxon>
        <taxon>Cytophagales</taxon>
        <taxon>Thermonemataceae</taxon>
        <taxon>Thermonema</taxon>
    </lineage>
</organism>
<evidence type="ECO:0000256" key="2">
    <source>
        <dbReference type="ARBA" id="ARBA00022475"/>
    </source>
</evidence>
<evidence type="ECO:0000313" key="8">
    <source>
        <dbReference type="EMBL" id="NIK73850.1"/>
    </source>
</evidence>
<evidence type="ECO:0000256" key="6">
    <source>
        <dbReference type="ARBA" id="ARBA00023136"/>
    </source>
</evidence>
<dbReference type="GO" id="GO:0008961">
    <property type="term" value="F:phosphatidylglycerol-prolipoprotein diacylglyceryl transferase activity"/>
    <property type="evidence" value="ECO:0007669"/>
    <property type="project" value="UniProtKB-UniRule"/>
</dbReference>
<evidence type="ECO:0000256" key="5">
    <source>
        <dbReference type="ARBA" id="ARBA00022989"/>
    </source>
</evidence>
<dbReference type="EC" id="2.5.1.145" evidence="7"/>
<evidence type="ECO:0000256" key="4">
    <source>
        <dbReference type="ARBA" id="ARBA00022692"/>
    </source>
</evidence>
<dbReference type="AlphaFoldDB" id="A0A846MR69"/>
<feature type="transmembrane region" description="Helical" evidence="7">
    <location>
        <begin position="116"/>
        <end position="139"/>
    </location>
</feature>
<proteinExistence type="inferred from homology"/>
<evidence type="ECO:0000256" key="1">
    <source>
        <dbReference type="ARBA" id="ARBA00007150"/>
    </source>
</evidence>
<gene>
    <name evidence="7" type="primary">lgt</name>
    <name evidence="8" type="ORF">FHS56_001363</name>
</gene>
<feature type="transmembrane region" description="Helical" evidence="7">
    <location>
        <begin position="83"/>
        <end position="104"/>
    </location>
</feature>
<comment type="pathway">
    <text evidence="7">Protein modification; lipoprotein biosynthesis (diacylglyceryl transfer).</text>
</comment>
<feature type="transmembrane region" description="Helical" evidence="7">
    <location>
        <begin position="151"/>
        <end position="169"/>
    </location>
</feature>
<dbReference type="PANTHER" id="PTHR30589">
    <property type="entry name" value="PROLIPOPROTEIN DIACYLGLYCERYL TRANSFERASE"/>
    <property type="match status" value="1"/>
</dbReference>
<feature type="transmembrane region" description="Helical" evidence="7">
    <location>
        <begin position="203"/>
        <end position="220"/>
    </location>
</feature>
<protein>
    <recommendedName>
        <fullName evidence="7">Phosphatidylglycerol--prolipoprotein diacylglyceryl transferase</fullName>
        <ecNumber evidence="7">2.5.1.145</ecNumber>
    </recommendedName>
</protein>
<dbReference type="HAMAP" id="MF_01147">
    <property type="entry name" value="Lgt"/>
    <property type="match status" value="1"/>
</dbReference>
<evidence type="ECO:0000256" key="7">
    <source>
        <dbReference type="HAMAP-Rule" id="MF_01147"/>
    </source>
</evidence>
<dbReference type="GO" id="GO:0005886">
    <property type="term" value="C:plasma membrane"/>
    <property type="evidence" value="ECO:0007669"/>
    <property type="project" value="UniProtKB-SubCell"/>
</dbReference>
<dbReference type="PANTHER" id="PTHR30589:SF0">
    <property type="entry name" value="PHOSPHATIDYLGLYCEROL--PROLIPOPROTEIN DIACYLGLYCERYL TRANSFERASE"/>
    <property type="match status" value="1"/>
</dbReference>
<comment type="caution">
    <text evidence="8">The sequence shown here is derived from an EMBL/GenBank/DDBJ whole genome shotgun (WGS) entry which is preliminary data.</text>
</comment>
<keyword evidence="4 7" id="KW-0812">Transmembrane</keyword>
<name>A0A846MR69_9BACT</name>
<dbReference type="Pfam" id="PF01790">
    <property type="entry name" value="LGT"/>
    <property type="match status" value="1"/>
</dbReference>
<comment type="subcellular location">
    <subcellularLocation>
        <location evidence="7">Cell membrane</location>
        <topology evidence="7">Multi-pass membrane protein</topology>
    </subcellularLocation>
</comment>
<dbReference type="InterPro" id="IPR001640">
    <property type="entry name" value="Lgt"/>
</dbReference>
<comment type="catalytic activity">
    <reaction evidence="7">
        <text>L-cysteinyl-[prolipoprotein] + a 1,2-diacyl-sn-glycero-3-phospho-(1'-sn-glycerol) = an S-1,2-diacyl-sn-glyceryl-L-cysteinyl-[prolipoprotein] + sn-glycerol 1-phosphate + H(+)</text>
        <dbReference type="Rhea" id="RHEA:56712"/>
        <dbReference type="Rhea" id="RHEA-COMP:14679"/>
        <dbReference type="Rhea" id="RHEA-COMP:14680"/>
        <dbReference type="ChEBI" id="CHEBI:15378"/>
        <dbReference type="ChEBI" id="CHEBI:29950"/>
        <dbReference type="ChEBI" id="CHEBI:57685"/>
        <dbReference type="ChEBI" id="CHEBI:64716"/>
        <dbReference type="ChEBI" id="CHEBI:140658"/>
        <dbReference type="EC" id="2.5.1.145"/>
    </reaction>
</comment>
<accession>A0A846MR69</accession>
<feature type="binding site" evidence="7">
    <location>
        <position position="167"/>
    </location>
    <ligand>
        <name>a 1,2-diacyl-sn-glycero-3-phospho-(1'-sn-glycerol)</name>
        <dbReference type="ChEBI" id="CHEBI:64716"/>
    </ligand>
</feature>
<keyword evidence="2 7" id="KW-1003">Cell membrane</keyword>
<evidence type="ECO:0000313" key="9">
    <source>
        <dbReference type="Proteomes" id="UP000537126"/>
    </source>
</evidence>
<keyword evidence="3 7" id="KW-0808">Transferase</keyword>
<keyword evidence="8" id="KW-0449">Lipoprotein</keyword>